<dbReference type="OrthoDB" id="44649at2759"/>
<feature type="region of interest" description="Disordered" evidence="1">
    <location>
        <begin position="358"/>
        <end position="428"/>
    </location>
</feature>
<protein>
    <submittedName>
        <fullName evidence="2">Uncharacterized protein</fullName>
    </submittedName>
</protein>
<sequence length="544" mass="58631">MVRPSPVRAVLPVDHRRVHRARPLGGPGGPPDGRGHVADRPRRGGTDAYAAYEAGGRLPSGETRAGLIGRMRDVVAARTALFPETLHEDRSALSLSSELAGDLDVDDDDRLSSRDSVEKSIDELLKGLGSDGDDDESFSFDDFRDDDEKGEGGAGEEGRGDGGGGRRGDRRGPGRAAGLAGETRDEPARVVGQGRAGAVRRECFRDRLIPWRKACAPRQFVERYVAAVSPESDGSSVDKEATRAALLSERPNDVARTKEFWDKIQTETEAESFLQDYRSRAEARLSELDGGAPDDEGLRDELEAVLSVPYDRQLAKLTATGALRPILDEYVPSDERRDFLARHSAVLLEGLELEHLVPEPRRTRGRRRPRSGAEGGAGRGVDARGGGGGDGVPVLLLGGGAAVPDRDDRVRERPVRDGPRRGGEEDVQAVERAQVEQGEVRGVVLPEGISGPGGGREEEDRRALVSSTKLAMIAGIAHLKDKQKSLLREIDSENAVKGRLEAEMSESPCVFVVAARLDAAAEQNLHSFTADETRDFKGKSCETG</sequence>
<accession>K0S513</accession>
<organism evidence="2 3">
    <name type="scientific">Thalassiosira oceanica</name>
    <name type="common">Marine diatom</name>
    <dbReference type="NCBI Taxonomy" id="159749"/>
    <lineage>
        <taxon>Eukaryota</taxon>
        <taxon>Sar</taxon>
        <taxon>Stramenopiles</taxon>
        <taxon>Ochrophyta</taxon>
        <taxon>Bacillariophyta</taxon>
        <taxon>Coscinodiscophyceae</taxon>
        <taxon>Thalassiosirophycidae</taxon>
        <taxon>Thalassiosirales</taxon>
        <taxon>Thalassiosiraceae</taxon>
        <taxon>Thalassiosira</taxon>
    </lineage>
</organism>
<evidence type="ECO:0000313" key="2">
    <source>
        <dbReference type="EMBL" id="EJK60350.1"/>
    </source>
</evidence>
<feature type="compositionally biased region" description="Basic and acidic residues" evidence="1">
    <location>
        <begin position="146"/>
        <end position="172"/>
    </location>
</feature>
<feature type="compositionally biased region" description="Basic and acidic residues" evidence="1">
    <location>
        <begin position="404"/>
        <end position="424"/>
    </location>
</feature>
<feature type="compositionally biased region" description="Acidic residues" evidence="1">
    <location>
        <begin position="131"/>
        <end position="145"/>
    </location>
</feature>
<feature type="compositionally biased region" description="Basic and acidic residues" evidence="1">
    <location>
        <begin position="33"/>
        <end position="45"/>
    </location>
</feature>
<dbReference type="Proteomes" id="UP000266841">
    <property type="component" value="Unassembled WGS sequence"/>
</dbReference>
<feature type="region of interest" description="Disordered" evidence="1">
    <location>
        <begin position="124"/>
        <end position="193"/>
    </location>
</feature>
<proteinExistence type="predicted"/>
<dbReference type="AlphaFoldDB" id="K0S513"/>
<feature type="compositionally biased region" description="Gly residues" evidence="1">
    <location>
        <begin position="373"/>
        <end position="401"/>
    </location>
</feature>
<evidence type="ECO:0000313" key="3">
    <source>
        <dbReference type="Proteomes" id="UP000266841"/>
    </source>
</evidence>
<reference evidence="2 3" key="1">
    <citation type="journal article" date="2012" name="Genome Biol.">
        <title>Genome and low-iron response of an oceanic diatom adapted to chronic iron limitation.</title>
        <authorList>
            <person name="Lommer M."/>
            <person name="Specht M."/>
            <person name="Roy A.S."/>
            <person name="Kraemer L."/>
            <person name="Andreson R."/>
            <person name="Gutowska M.A."/>
            <person name="Wolf J."/>
            <person name="Bergner S.V."/>
            <person name="Schilhabel M.B."/>
            <person name="Klostermeier U.C."/>
            <person name="Beiko R.G."/>
            <person name="Rosenstiel P."/>
            <person name="Hippler M."/>
            <person name="Laroche J."/>
        </authorList>
    </citation>
    <scope>NUCLEOTIDE SEQUENCE [LARGE SCALE GENOMIC DNA]</scope>
    <source>
        <strain evidence="2 3">CCMP1005</strain>
    </source>
</reference>
<evidence type="ECO:0000256" key="1">
    <source>
        <dbReference type="SAM" id="MobiDB-lite"/>
    </source>
</evidence>
<keyword evidence="3" id="KW-1185">Reference proteome</keyword>
<comment type="caution">
    <text evidence="2">The sequence shown here is derived from an EMBL/GenBank/DDBJ whole genome shotgun (WGS) entry which is preliminary data.</text>
</comment>
<dbReference type="EMBL" id="AGNL01021199">
    <property type="protein sequence ID" value="EJK60350.1"/>
    <property type="molecule type" value="Genomic_DNA"/>
</dbReference>
<name>K0S513_THAOC</name>
<gene>
    <name evidence="2" type="ORF">THAOC_19309</name>
</gene>
<feature type="region of interest" description="Disordered" evidence="1">
    <location>
        <begin position="1"/>
        <end position="63"/>
    </location>
</feature>